<dbReference type="OrthoDB" id="1177626at2759"/>
<dbReference type="InterPro" id="IPR050796">
    <property type="entry name" value="SCF_F-box_component"/>
</dbReference>
<proteinExistence type="predicted"/>
<evidence type="ECO:0000313" key="4">
    <source>
        <dbReference type="Proteomes" id="UP000288805"/>
    </source>
</evidence>
<dbReference type="EMBL" id="QGNW01000086">
    <property type="protein sequence ID" value="RVW99512.1"/>
    <property type="molecule type" value="Genomic_DNA"/>
</dbReference>
<dbReference type="PANTHER" id="PTHR31672:SF13">
    <property type="entry name" value="F-BOX PROTEIN CPR30-LIKE"/>
    <property type="match status" value="1"/>
</dbReference>
<dbReference type="InterPro" id="IPR036047">
    <property type="entry name" value="F-box-like_dom_sf"/>
</dbReference>
<name>A0A438IS18_VITVI</name>
<reference evidence="3 4" key="1">
    <citation type="journal article" date="2018" name="PLoS Genet.">
        <title>Population sequencing reveals clonal diversity and ancestral inbreeding in the grapevine cultivar Chardonnay.</title>
        <authorList>
            <person name="Roach M.J."/>
            <person name="Johnson D.L."/>
            <person name="Bohlmann J."/>
            <person name="van Vuuren H.J."/>
            <person name="Jones S.J."/>
            <person name="Pretorius I.S."/>
            <person name="Schmidt S.A."/>
            <person name="Borneman A.R."/>
        </authorList>
    </citation>
    <scope>NUCLEOTIDE SEQUENCE [LARGE SCALE GENOMIC DNA]</scope>
    <source>
        <strain evidence="4">cv. Chardonnay</strain>
        <tissue evidence="3">Leaf</tissue>
    </source>
</reference>
<accession>A0A438IS18</accession>
<dbReference type="AlphaFoldDB" id="A0A438IS18"/>
<dbReference type="InterPro" id="IPR013187">
    <property type="entry name" value="F-box-assoc_dom_typ3"/>
</dbReference>
<dbReference type="Proteomes" id="UP000288805">
    <property type="component" value="Unassembled WGS sequence"/>
</dbReference>
<dbReference type="NCBIfam" id="TIGR01640">
    <property type="entry name" value="F_box_assoc_1"/>
    <property type="match status" value="1"/>
</dbReference>
<evidence type="ECO:0000313" key="3">
    <source>
        <dbReference type="EMBL" id="RVW99512.1"/>
    </source>
</evidence>
<dbReference type="Pfam" id="PF08268">
    <property type="entry name" value="FBA_3"/>
    <property type="match status" value="1"/>
</dbReference>
<gene>
    <name evidence="3" type="primary">VvCHDp000817</name>
    <name evidence="3" type="ORF">CK203_021377</name>
</gene>
<dbReference type="SUPFAM" id="SSF81383">
    <property type="entry name" value="F-box domain"/>
    <property type="match status" value="1"/>
</dbReference>
<sequence>MDVDGSKLICILNKNWFEIDDIVINILSRLSVKSITLCKSVSKDWYRLINSPPFIKTQLIWSKENPLYIVYPHMYFIPNVYFMEGNGEIIDRIPLPACRNFSSLSMICSFNGLICCINYASPLDMTEVSDLDILICNPAIQEVLVLPNGSPSIEDPSIGVAFGPGINEYKVFRFFYAACELKVKHLECEVYSSMTESWRRIESVEHCPMDSTHVFVNGRVYWFICSEEHPVPGSILSVDRDENFREIRLPDEFSENSFLIDLDGCLSLVVVYDEDEEKMSIWVLKDCNESIWEKKCSDYIPIDAIECVDSVAARKNEIFFITSAHYLVFNVDYKTWTELDIAGTFEENFPVAFAFTESLLPWRTLNVVLYSSFLPCGGSFCATYHWTDRKK</sequence>
<feature type="domain" description="F-box" evidence="1">
    <location>
        <begin position="20"/>
        <end position="56"/>
    </location>
</feature>
<protein>
    <submittedName>
        <fullName evidence="3">Putative F-box protein</fullName>
    </submittedName>
</protein>
<evidence type="ECO:0000259" key="2">
    <source>
        <dbReference type="Pfam" id="PF08268"/>
    </source>
</evidence>
<dbReference type="Pfam" id="PF00646">
    <property type="entry name" value="F-box"/>
    <property type="match status" value="1"/>
</dbReference>
<dbReference type="InterPro" id="IPR017451">
    <property type="entry name" value="F-box-assoc_interact_dom"/>
</dbReference>
<organism evidence="3 4">
    <name type="scientific">Vitis vinifera</name>
    <name type="common">Grape</name>
    <dbReference type="NCBI Taxonomy" id="29760"/>
    <lineage>
        <taxon>Eukaryota</taxon>
        <taxon>Viridiplantae</taxon>
        <taxon>Streptophyta</taxon>
        <taxon>Embryophyta</taxon>
        <taxon>Tracheophyta</taxon>
        <taxon>Spermatophyta</taxon>
        <taxon>Magnoliopsida</taxon>
        <taxon>eudicotyledons</taxon>
        <taxon>Gunneridae</taxon>
        <taxon>Pentapetalae</taxon>
        <taxon>rosids</taxon>
        <taxon>Vitales</taxon>
        <taxon>Vitaceae</taxon>
        <taxon>Viteae</taxon>
        <taxon>Vitis</taxon>
    </lineage>
</organism>
<dbReference type="Gene3D" id="1.20.1280.50">
    <property type="match status" value="1"/>
</dbReference>
<dbReference type="InterPro" id="IPR001810">
    <property type="entry name" value="F-box_dom"/>
</dbReference>
<comment type="caution">
    <text evidence="3">The sequence shown here is derived from an EMBL/GenBank/DDBJ whole genome shotgun (WGS) entry which is preliminary data.</text>
</comment>
<feature type="domain" description="F-box associated beta-propeller type 3" evidence="2">
    <location>
        <begin position="102"/>
        <end position="346"/>
    </location>
</feature>
<evidence type="ECO:0000259" key="1">
    <source>
        <dbReference type="Pfam" id="PF00646"/>
    </source>
</evidence>
<dbReference type="PANTHER" id="PTHR31672">
    <property type="entry name" value="BNACNNG10540D PROTEIN"/>
    <property type="match status" value="1"/>
</dbReference>